<dbReference type="InterPro" id="IPR007471">
    <property type="entry name" value="N-end_Aminoacyl_Trfase_N"/>
</dbReference>
<comment type="caution">
    <text evidence="8">The sequence shown here is derived from an EMBL/GenBank/DDBJ whole genome shotgun (WGS) entry which is preliminary data.</text>
</comment>
<dbReference type="PANTHER" id="PTHR21367:SF1">
    <property type="entry name" value="ARGINYL-TRNA--PROTEIN TRANSFERASE 1"/>
    <property type="match status" value="1"/>
</dbReference>
<dbReference type="GO" id="GO:0005737">
    <property type="term" value="C:cytoplasm"/>
    <property type="evidence" value="ECO:0007669"/>
    <property type="project" value="TreeGrafter"/>
</dbReference>
<feature type="domain" description="N-end rule aminoacyl transferase C-terminal" evidence="7">
    <location>
        <begin position="351"/>
        <end position="493"/>
    </location>
</feature>
<dbReference type="PANTHER" id="PTHR21367">
    <property type="entry name" value="ARGININE-TRNA-PROTEIN TRANSFERASE 1"/>
    <property type="match status" value="1"/>
</dbReference>
<dbReference type="SUPFAM" id="SSF55729">
    <property type="entry name" value="Acyl-CoA N-acyltransferases (Nat)"/>
    <property type="match status" value="1"/>
</dbReference>
<dbReference type="GO" id="GO:0004057">
    <property type="term" value="F:arginyl-tRNA--protein transferase activity"/>
    <property type="evidence" value="ECO:0007669"/>
    <property type="project" value="UniProtKB-EC"/>
</dbReference>
<evidence type="ECO:0000256" key="3">
    <source>
        <dbReference type="ARBA" id="ARBA00022679"/>
    </source>
</evidence>
<gene>
    <name evidence="8" type="ORF">TEA_024093</name>
</gene>
<feature type="region of interest" description="Disordered" evidence="5">
    <location>
        <begin position="1"/>
        <end position="26"/>
    </location>
</feature>
<dbReference type="EC" id="2.3.2.8" evidence="2"/>
<name>A0A4S4EV99_CAMSN</name>
<keyword evidence="9" id="KW-1185">Reference proteome</keyword>
<organism evidence="8 9">
    <name type="scientific">Camellia sinensis var. sinensis</name>
    <name type="common">China tea</name>
    <dbReference type="NCBI Taxonomy" id="542762"/>
    <lineage>
        <taxon>Eukaryota</taxon>
        <taxon>Viridiplantae</taxon>
        <taxon>Streptophyta</taxon>
        <taxon>Embryophyta</taxon>
        <taxon>Tracheophyta</taxon>
        <taxon>Spermatophyta</taxon>
        <taxon>Magnoliopsida</taxon>
        <taxon>eudicotyledons</taxon>
        <taxon>Gunneridae</taxon>
        <taxon>Pentapetalae</taxon>
        <taxon>asterids</taxon>
        <taxon>Ericales</taxon>
        <taxon>Theaceae</taxon>
        <taxon>Camellia</taxon>
    </lineage>
</organism>
<evidence type="ECO:0000256" key="4">
    <source>
        <dbReference type="ARBA" id="ARBA00023315"/>
    </source>
</evidence>
<dbReference type="Pfam" id="PF04377">
    <property type="entry name" value="ATE_C"/>
    <property type="match status" value="1"/>
</dbReference>
<comment type="similarity">
    <text evidence="1">Belongs to the R-transferase family.</text>
</comment>
<feature type="compositionally biased region" description="Low complexity" evidence="5">
    <location>
        <begin position="9"/>
        <end position="26"/>
    </location>
</feature>
<feature type="domain" description="N-end aminoacyl transferase N-terminal" evidence="6">
    <location>
        <begin position="37"/>
        <end position="106"/>
    </location>
</feature>
<dbReference type="InterPro" id="IPR007472">
    <property type="entry name" value="N-end_Aminoacyl_Trfase_C"/>
</dbReference>
<protein>
    <recommendedName>
        <fullName evidence="2">arginyltransferase</fullName>
        <ecNumber evidence="2">2.3.2.8</ecNumber>
    </recommendedName>
</protein>
<dbReference type="Gene3D" id="3.40.395.10">
    <property type="entry name" value="Adenoviral Proteinase, Chain A"/>
    <property type="match status" value="1"/>
</dbReference>
<sequence>MVDKKIRNEASSSSSSISGSSNRGESVVVNVGPRQNSCGYCKSSGPSSISHGLRARSLTVDHYQALLDRGWRRSGSFLYKPEMESTCCPSYTIRLKASDFVPSKEQLRVSKRMQRFLCGTLDVKKRDKFRNEPNASQGSCSSAPNEIRSSAARESLAGKNEEKNKAEQFMHYFSDQIDNAVQVFVGSGECPCDIQLPKASIKKVAPSKRKLLVEGSEDLLFSSNISFQIAAALGRAEKDGYNLKLSRNSAQKNGQSLELSSTIIAEKLSSSLNQLAESSGLSIRACNGHINFYSAKKRAWSDEVVESVSISKESPTNSGIKGSCSKEISEFPQGERRKLEFRLKRSSFDPEEFALYRKYQIKVHNDKPYHVTESSYKRFLVDTPLIFVPSNGNDTVPPCGFGSFHQQYVIDGQLVAVGVIDILPKCLSSKYLFWDPDLAFLSLGKYSALQEISCVKENQLSCPSLEYYYLGYYIHSCIKMRYKAAYRPSELLCPLRYQWVPFDIARPLLDRKRYVILSDFATLPNEEPSAPKTLENDMELQHDDPAQEDMNDIPIDEDEEMDEPDFEDSDDESGSEYSGLTYAQLEDGSVSDILIGLKGSRLRYKDLQHAIKPSRRSYMETELCRYMRAVGLPHKVDGKRKRGESRSKTKPDQTAVPEEVNMKKVNYRSNITGLVKLLKDTKFTSGQLKCLRKTPFWPLFDSLISNEIDLNHCMKYDDVIVRIVQTFKQSSGRFYIGDKNIQIFRSDVSLIFGVDCGTKSMDLSYGAKPTTGIIHRMCKDVSRLSAAKIREILREALKGTKKHDDEEVARLVCMYACVKLFFSTSGETIGWVFYSYMDPLHKMIEYDWAESIRATLMGSLGQNCGKPGRVTGCVMLLMYWLCEHTTILQPRNPNAIPRCVKWDLTALHSNMKSITLAKLGLNEVYGGELMASPTEAKMYHHTKLNVEPKPEILSTAVAKKDESNEDQSKDSQRSDDRDAFSVDAVDLNDVGHYINPSYSTPNAEKGIIIAQPTEPDIVEVLIKENQKAWALVRQWEAKYKQLEESWELRARVIAALEAKLFDQSGSSNVDMDMKTCMEWKDTEIQRLTKLVINLECEKTILQDLFDDQSVHIITQVEAQKAHDSLNNNPTAALEHIISPPSRVKRIKQKVRKEHRLDEFEYPNLPGQKKGKEGAEQQSHAVQIAQDLDKQPPKKQPTKFKKLTLNNKLKVWANMNKLNKQKVQNLHKNGGDELVVWRGDSKTKHVYFDDIIHLIKEESITNNKIIEQYPPYKRNKLIDVHIKEYQGQRFLIFPIHDNFHWTTVVYDVKENVWRHYNSLRPREGIHDPHIDKAQILRDYITTLVHNIGPSSPLWTNLSSQNTSKTIISVDICPQQASNS</sequence>
<evidence type="ECO:0000256" key="5">
    <source>
        <dbReference type="SAM" id="MobiDB-lite"/>
    </source>
</evidence>
<feature type="compositionally biased region" description="Basic and acidic residues" evidence="5">
    <location>
        <begin position="958"/>
        <end position="980"/>
    </location>
</feature>
<dbReference type="Proteomes" id="UP000306102">
    <property type="component" value="Unassembled WGS sequence"/>
</dbReference>
<dbReference type="InterPro" id="IPR016181">
    <property type="entry name" value="Acyl_CoA_acyltransferase"/>
</dbReference>
<feature type="region of interest" description="Disordered" evidence="5">
    <location>
        <begin position="1156"/>
        <end position="1179"/>
    </location>
</feature>
<dbReference type="SUPFAM" id="SSF54001">
    <property type="entry name" value="Cysteine proteinases"/>
    <property type="match status" value="1"/>
</dbReference>
<evidence type="ECO:0000256" key="2">
    <source>
        <dbReference type="ARBA" id="ARBA00012025"/>
    </source>
</evidence>
<dbReference type="Pfam" id="PF04376">
    <property type="entry name" value="ATE_N"/>
    <property type="match status" value="1"/>
</dbReference>
<dbReference type="InterPro" id="IPR038765">
    <property type="entry name" value="Papain-like_cys_pep_sf"/>
</dbReference>
<evidence type="ECO:0000256" key="1">
    <source>
        <dbReference type="ARBA" id="ARBA00009991"/>
    </source>
</evidence>
<feature type="region of interest" description="Disordered" evidence="5">
    <location>
        <begin position="557"/>
        <end position="577"/>
    </location>
</feature>
<dbReference type="InterPro" id="IPR030700">
    <property type="entry name" value="N-end_Aminoacyl_Trfase"/>
</dbReference>
<evidence type="ECO:0000259" key="6">
    <source>
        <dbReference type="Pfam" id="PF04376"/>
    </source>
</evidence>
<feature type="region of interest" description="Disordered" evidence="5">
    <location>
        <begin position="957"/>
        <end position="981"/>
    </location>
</feature>
<feature type="compositionally biased region" description="Acidic residues" evidence="5">
    <location>
        <begin position="557"/>
        <end position="574"/>
    </location>
</feature>
<reference evidence="8 9" key="1">
    <citation type="journal article" date="2018" name="Proc. Natl. Acad. Sci. U.S.A.">
        <title>Draft genome sequence of Camellia sinensis var. sinensis provides insights into the evolution of the tea genome and tea quality.</title>
        <authorList>
            <person name="Wei C."/>
            <person name="Yang H."/>
            <person name="Wang S."/>
            <person name="Zhao J."/>
            <person name="Liu C."/>
            <person name="Gao L."/>
            <person name="Xia E."/>
            <person name="Lu Y."/>
            <person name="Tai Y."/>
            <person name="She G."/>
            <person name="Sun J."/>
            <person name="Cao H."/>
            <person name="Tong W."/>
            <person name="Gao Q."/>
            <person name="Li Y."/>
            <person name="Deng W."/>
            <person name="Jiang X."/>
            <person name="Wang W."/>
            <person name="Chen Q."/>
            <person name="Zhang S."/>
            <person name="Li H."/>
            <person name="Wu J."/>
            <person name="Wang P."/>
            <person name="Li P."/>
            <person name="Shi C."/>
            <person name="Zheng F."/>
            <person name="Jian J."/>
            <person name="Huang B."/>
            <person name="Shan D."/>
            <person name="Shi M."/>
            <person name="Fang C."/>
            <person name="Yue Y."/>
            <person name="Li F."/>
            <person name="Li D."/>
            <person name="Wei S."/>
            <person name="Han B."/>
            <person name="Jiang C."/>
            <person name="Yin Y."/>
            <person name="Xia T."/>
            <person name="Zhang Z."/>
            <person name="Bennetzen J.L."/>
            <person name="Zhao S."/>
            <person name="Wan X."/>
        </authorList>
    </citation>
    <scope>NUCLEOTIDE SEQUENCE [LARGE SCALE GENOMIC DNA]</scope>
    <source>
        <strain evidence="9">cv. Shuchazao</strain>
        <tissue evidence="8">Leaf</tissue>
    </source>
</reference>
<dbReference type="EMBL" id="SDRB02001708">
    <property type="protein sequence ID" value="THG20873.1"/>
    <property type="molecule type" value="Genomic_DNA"/>
</dbReference>
<keyword evidence="3" id="KW-0808">Transferase</keyword>
<keyword evidence="4" id="KW-0012">Acyltransferase</keyword>
<proteinExistence type="inferred from homology"/>
<evidence type="ECO:0000313" key="8">
    <source>
        <dbReference type="EMBL" id="THG20873.1"/>
    </source>
</evidence>
<feature type="region of interest" description="Disordered" evidence="5">
    <location>
        <begin position="635"/>
        <end position="656"/>
    </location>
</feature>
<evidence type="ECO:0000259" key="7">
    <source>
        <dbReference type="Pfam" id="PF04377"/>
    </source>
</evidence>
<dbReference type="STRING" id="542762.A0A4S4EV99"/>
<evidence type="ECO:0000313" key="9">
    <source>
        <dbReference type="Proteomes" id="UP000306102"/>
    </source>
</evidence>
<accession>A0A4S4EV99</accession>